<dbReference type="OrthoDB" id="644302at2"/>
<keyword evidence="1" id="KW-0732">Signal</keyword>
<reference evidence="2 4" key="2">
    <citation type="submission" date="2018-07" db="EMBL/GenBank/DDBJ databases">
        <title>Genomic Encyclopedia of Type Strains, Phase IV (KMG-IV): sequencing the most valuable type-strain genomes for metagenomic binning, comparative biology and taxonomic classification.</title>
        <authorList>
            <person name="Goeker M."/>
        </authorList>
    </citation>
    <scope>NUCLEOTIDE SEQUENCE [LARGE SCALE GENOMIC DNA]</scope>
    <source>
        <strain evidence="2 4">DSM 19728</strain>
    </source>
</reference>
<keyword evidence="4" id="KW-1185">Reference proteome</keyword>
<dbReference type="EMBL" id="VLKX01000009">
    <property type="protein sequence ID" value="TWI46464.1"/>
    <property type="molecule type" value="Genomic_DNA"/>
</dbReference>
<dbReference type="RefSeq" id="WP_114754612.1">
    <property type="nucleotide sequence ID" value="NZ_QQBA01000009.1"/>
</dbReference>
<protein>
    <submittedName>
        <fullName evidence="3">Uncharacterized protein</fullName>
    </submittedName>
</protein>
<organism evidence="3 5">
    <name type="scientific">Flavobacterium glaciei</name>
    <dbReference type="NCBI Taxonomy" id="386300"/>
    <lineage>
        <taxon>Bacteria</taxon>
        <taxon>Pseudomonadati</taxon>
        <taxon>Bacteroidota</taxon>
        <taxon>Flavobacteriia</taxon>
        <taxon>Flavobacteriales</taxon>
        <taxon>Flavobacteriaceae</taxon>
        <taxon>Flavobacterium</taxon>
    </lineage>
</organism>
<feature type="signal peptide" evidence="1">
    <location>
        <begin position="1"/>
        <end position="19"/>
    </location>
</feature>
<reference evidence="3" key="3">
    <citation type="submission" date="2019-07" db="EMBL/GenBank/DDBJ databases">
        <authorList>
            <person name="Whitman W."/>
            <person name="Huntemann M."/>
            <person name="Clum A."/>
            <person name="Pillay M."/>
            <person name="Palaniappan K."/>
            <person name="Varghese N."/>
            <person name="Mikhailova N."/>
            <person name="Stamatis D."/>
            <person name="Reddy T."/>
            <person name="Daum C."/>
            <person name="Shapiro N."/>
            <person name="Ivanova N."/>
            <person name="Kyrpides N."/>
            <person name="Woyke T."/>
        </authorList>
    </citation>
    <scope>NUCLEOTIDE SEQUENCE</scope>
    <source>
        <strain evidence="3">CGMCC 1.5380</strain>
    </source>
</reference>
<gene>
    <name evidence="2" type="ORF">DFR66_109128</name>
    <name evidence="3" type="ORF">IQ02_01988</name>
</gene>
<dbReference type="PROSITE" id="PS51257">
    <property type="entry name" value="PROKAR_LIPOPROTEIN"/>
    <property type="match status" value="1"/>
</dbReference>
<evidence type="ECO:0000313" key="2">
    <source>
        <dbReference type="EMBL" id="RDI53563.1"/>
    </source>
</evidence>
<name>A0A562PPV5_9FLAO</name>
<evidence type="ECO:0000313" key="3">
    <source>
        <dbReference type="EMBL" id="TWI46464.1"/>
    </source>
</evidence>
<accession>A0A562PPV5</accession>
<sequence>MKKKLFKPFAWLTCITILATSCSSEDFTTPQAQNTLKAEIPFNSIKMDENGQLKMKFAESLAKALFANKDLRRLVKEEALKQFDKDYDVIYQLVKNKRITPTDYTGKNNGKTDKSILSKSSQASTFRNAILPFFKNEAELIEIEQKIPLLTIFVPELPLGYFSAENWDVNDETQVPDVAFRLNTTNDIPVIGREGNNYVIEAELTPGFPIIVIKENERVRVKKNNSSVAMNSKQAYVGFEDFEYIDDNFDPNTSTNNPPIVNNDGIDQFLIDSYNVWEEYGPGGWQRDNIYYGLTPSKQSGAISGGKYREHITTFKLSGNDPAVSFNSIANIEDPKQVTDYRLGDSSGWTDGNFEFLIYCYYGAKTSNLGASDTKGFSAKPSDLFELKYETYSRFNWPFKKTYIKTTIISSKTINFLNNNFGTLLQFQTWDLNRFANEWKFSFEEVDDPLEITDQQVISQKFNTNLNLDTTLGEIVKVGLKFGISFEESQSNTYTIKKTTKSNNLFDVVVPFYDNVVNKNPNTGQIIPREYNTGKVEFQLRPIQVQW</sequence>
<feature type="chain" id="PRO_5022675273" evidence="1">
    <location>
        <begin position="20"/>
        <end position="547"/>
    </location>
</feature>
<reference evidence="3 5" key="1">
    <citation type="journal article" date="2015" name="Stand. Genomic Sci.">
        <title>Genomic Encyclopedia of Bacterial and Archaeal Type Strains, Phase III: the genomes of soil and plant-associated and newly described type strains.</title>
        <authorList>
            <person name="Whitman W.B."/>
            <person name="Woyke T."/>
            <person name="Klenk H.P."/>
            <person name="Zhou Y."/>
            <person name="Lilburn T.G."/>
            <person name="Beck B.J."/>
            <person name="De Vos P."/>
            <person name="Vandamme P."/>
            <person name="Eisen J.A."/>
            <person name="Garrity G."/>
            <person name="Hugenholtz P."/>
            <person name="Kyrpides N.C."/>
        </authorList>
    </citation>
    <scope>NUCLEOTIDE SEQUENCE [LARGE SCALE GENOMIC DNA]</scope>
    <source>
        <strain evidence="3 5">CGMCC 1.5380</strain>
    </source>
</reference>
<evidence type="ECO:0000256" key="1">
    <source>
        <dbReference type="SAM" id="SignalP"/>
    </source>
</evidence>
<evidence type="ECO:0000313" key="5">
    <source>
        <dbReference type="Proteomes" id="UP000321392"/>
    </source>
</evidence>
<dbReference type="Proteomes" id="UP000254518">
    <property type="component" value="Unassembled WGS sequence"/>
</dbReference>
<dbReference type="EMBL" id="QQBA01000009">
    <property type="protein sequence ID" value="RDI53563.1"/>
    <property type="molecule type" value="Genomic_DNA"/>
</dbReference>
<dbReference type="AlphaFoldDB" id="A0A562PPV5"/>
<evidence type="ECO:0000313" key="4">
    <source>
        <dbReference type="Proteomes" id="UP000254518"/>
    </source>
</evidence>
<comment type="caution">
    <text evidence="3">The sequence shown here is derived from an EMBL/GenBank/DDBJ whole genome shotgun (WGS) entry which is preliminary data.</text>
</comment>
<dbReference type="Proteomes" id="UP000321392">
    <property type="component" value="Unassembled WGS sequence"/>
</dbReference>
<proteinExistence type="predicted"/>